<dbReference type="Gene3D" id="1.10.287.130">
    <property type="match status" value="1"/>
</dbReference>
<keyword evidence="5 11" id="KW-0418">Kinase</keyword>
<organism evidence="11 12">
    <name type="scientific">Hansschlegelia plantiphila</name>
    <dbReference type="NCBI Taxonomy" id="374655"/>
    <lineage>
        <taxon>Bacteria</taxon>
        <taxon>Pseudomonadati</taxon>
        <taxon>Pseudomonadota</taxon>
        <taxon>Alphaproteobacteria</taxon>
        <taxon>Hyphomicrobiales</taxon>
        <taxon>Methylopilaceae</taxon>
        <taxon>Hansschlegelia</taxon>
    </lineage>
</organism>
<keyword evidence="4" id="KW-0808">Transferase</keyword>
<evidence type="ECO:0000256" key="9">
    <source>
        <dbReference type="SAM" id="Phobius"/>
    </source>
</evidence>
<evidence type="ECO:0000313" key="11">
    <source>
        <dbReference type="EMBL" id="GLK66715.1"/>
    </source>
</evidence>
<feature type="region of interest" description="Disordered" evidence="8">
    <location>
        <begin position="502"/>
        <end position="521"/>
    </location>
</feature>
<keyword evidence="9" id="KW-0812">Transmembrane</keyword>
<feature type="transmembrane region" description="Helical" evidence="9">
    <location>
        <begin position="87"/>
        <end position="104"/>
    </location>
</feature>
<dbReference type="SMART" id="SM00388">
    <property type="entry name" value="HisKA"/>
    <property type="match status" value="1"/>
</dbReference>
<feature type="domain" description="Histidine kinase" evidence="10">
    <location>
        <begin position="270"/>
        <end position="491"/>
    </location>
</feature>
<dbReference type="Pfam" id="PF00512">
    <property type="entry name" value="HisKA"/>
    <property type="match status" value="1"/>
</dbReference>
<dbReference type="PANTHER" id="PTHR43711">
    <property type="entry name" value="TWO-COMPONENT HISTIDINE KINASE"/>
    <property type="match status" value="1"/>
</dbReference>
<dbReference type="InterPro" id="IPR003661">
    <property type="entry name" value="HisK_dim/P_dom"/>
</dbReference>
<gene>
    <name evidence="11" type="ORF">GCM10008179_03530</name>
</gene>
<dbReference type="PROSITE" id="PS50109">
    <property type="entry name" value="HIS_KIN"/>
    <property type="match status" value="1"/>
</dbReference>
<evidence type="ECO:0000313" key="12">
    <source>
        <dbReference type="Proteomes" id="UP001143372"/>
    </source>
</evidence>
<dbReference type="SMART" id="SM00387">
    <property type="entry name" value="HATPase_c"/>
    <property type="match status" value="1"/>
</dbReference>
<feature type="transmembrane region" description="Helical" evidence="9">
    <location>
        <begin position="60"/>
        <end position="81"/>
    </location>
</feature>
<feature type="transmembrane region" description="Helical" evidence="9">
    <location>
        <begin position="151"/>
        <end position="170"/>
    </location>
</feature>
<dbReference type="EMBL" id="BSFI01000002">
    <property type="protein sequence ID" value="GLK66715.1"/>
    <property type="molecule type" value="Genomic_DNA"/>
</dbReference>
<dbReference type="Proteomes" id="UP001143372">
    <property type="component" value="Unassembled WGS sequence"/>
</dbReference>
<evidence type="ECO:0000256" key="4">
    <source>
        <dbReference type="ARBA" id="ARBA00022679"/>
    </source>
</evidence>
<dbReference type="InterPro" id="IPR004358">
    <property type="entry name" value="Sig_transdc_His_kin-like_C"/>
</dbReference>
<feature type="compositionally biased region" description="Basic and acidic residues" evidence="8">
    <location>
        <begin position="7"/>
        <end position="24"/>
    </location>
</feature>
<dbReference type="GO" id="GO:0000155">
    <property type="term" value="F:phosphorelay sensor kinase activity"/>
    <property type="evidence" value="ECO:0007669"/>
    <property type="project" value="InterPro"/>
</dbReference>
<evidence type="ECO:0000256" key="7">
    <source>
        <dbReference type="SAM" id="Coils"/>
    </source>
</evidence>
<evidence type="ECO:0000256" key="2">
    <source>
        <dbReference type="ARBA" id="ARBA00012438"/>
    </source>
</evidence>
<dbReference type="PRINTS" id="PR00344">
    <property type="entry name" value="BCTRLSENSOR"/>
</dbReference>
<dbReference type="InterPro" id="IPR005467">
    <property type="entry name" value="His_kinase_dom"/>
</dbReference>
<dbReference type="PANTHER" id="PTHR43711:SF26">
    <property type="entry name" value="SENSOR HISTIDINE KINASE RCSC"/>
    <property type="match status" value="1"/>
</dbReference>
<reference evidence="11" key="2">
    <citation type="submission" date="2023-01" db="EMBL/GenBank/DDBJ databases">
        <authorList>
            <person name="Sun Q."/>
            <person name="Evtushenko L."/>
        </authorList>
    </citation>
    <scope>NUCLEOTIDE SEQUENCE</scope>
    <source>
        <strain evidence="11">VKM B-2347</strain>
    </source>
</reference>
<evidence type="ECO:0000256" key="5">
    <source>
        <dbReference type="ARBA" id="ARBA00022777"/>
    </source>
</evidence>
<feature type="coiled-coil region" evidence="7">
    <location>
        <begin position="236"/>
        <end position="263"/>
    </location>
</feature>
<sequence>MDMFDLPADRMSERRPNETSDRRRSVTAKVRAARERLTSTSGTRPAFDLELARIYAHNRLSALAVVLALAAAITAVATIWIEPRVALTWLAVVLAGHAVVVFFARRFQRAERNAADIRIWRLRFAAAELVNGLAWASIVILLGQAEIASEAAQVVSLFVMLVGVAVATMLAASIPAAVFAGTLPIAAIVIVVYSLRGGAASSAVAAMTAGAEIYFLLLAHRLYRNTLETLEFRAEKDALIGELEQAKANSDDARRRAEEANLAKSRFLATMSHELRTPLNAILGFSEVMKSEIFGAHVTPTYKEYAGDIHDSGQHLLNLINEILDLSRIEAGRYELNEESVNLAYVVEDCRHLLTLRAKNRGITIRESVEPGLPPVWADERAMRQITLNLLSNAIKFTPQGGEIRLKVGWTASGGQYVSVADTGPGIPENEIPTVLASFGQGSLAMKSAEQGAGLGLPIVKGLIDLHGGSFSLKSKLREGTEVIVALPASRIISALAPVPEKATPARNRAETPAAALRRAG</sequence>
<dbReference type="CDD" id="cd00082">
    <property type="entry name" value="HisKA"/>
    <property type="match status" value="1"/>
</dbReference>
<evidence type="ECO:0000256" key="1">
    <source>
        <dbReference type="ARBA" id="ARBA00000085"/>
    </source>
</evidence>
<feature type="transmembrane region" description="Helical" evidence="9">
    <location>
        <begin position="124"/>
        <end position="145"/>
    </location>
</feature>
<comment type="caution">
    <text evidence="11">The sequence shown here is derived from an EMBL/GenBank/DDBJ whole genome shotgun (WGS) entry which is preliminary data.</text>
</comment>
<accession>A0A9W6MUI9</accession>
<dbReference type="AlphaFoldDB" id="A0A9W6MUI9"/>
<protein>
    <recommendedName>
        <fullName evidence="2">histidine kinase</fullName>
        <ecNumber evidence="2">2.7.13.3</ecNumber>
    </recommendedName>
</protein>
<keyword evidence="7" id="KW-0175">Coiled coil</keyword>
<name>A0A9W6MUI9_9HYPH</name>
<evidence type="ECO:0000256" key="3">
    <source>
        <dbReference type="ARBA" id="ARBA00022553"/>
    </source>
</evidence>
<evidence type="ECO:0000256" key="6">
    <source>
        <dbReference type="ARBA" id="ARBA00023012"/>
    </source>
</evidence>
<proteinExistence type="predicted"/>
<keyword evidence="3" id="KW-0597">Phosphoprotein</keyword>
<evidence type="ECO:0000256" key="8">
    <source>
        <dbReference type="SAM" id="MobiDB-lite"/>
    </source>
</evidence>
<dbReference type="InterPro" id="IPR050736">
    <property type="entry name" value="Sensor_HK_Regulatory"/>
</dbReference>
<keyword evidence="6" id="KW-0902">Two-component regulatory system</keyword>
<dbReference type="InterPro" id="IPR003594">
    <property type="entry name" value="HATPase_dom"/>
</dbReference>
<dbReference type="EC" id="2.7.13.3" evidence="2"/>
<dbReference type="InterPro" id="IPR036097">
    <property type="entry name" value="HisK_dim/P_sf"/>
</dbReference>
<evidence type="ECO:0000259" key="10">
    <source>
        <dbReference type="PROSITE" id="PS50109"/>
    </source>
</evidence>
<feature type="transmembrane region" description="Helical" evidence="9">
    <location>
        <begin position="201"/>
        <end position="223"/>
    </location>
</feature>
<keyword evidence="9" id="KW-0472">Membrane</keyword>
<reference evidence="11" key="1">
    <citation type="journal article" date="2014" name="Int. J. Syst. Evol. Microbiol.">
        <title>Complete genome sequence of Corynebacterium casei LMG S-19264T (=DSM 44701T), isolated from a smear-ripened cheese.</title>
        <authorList>
            <consortium name="US DOE Joint Genome Institute (JGI-PGF)"/>
            <person name="Walter F."/>
            <person name="Albersmeier A."/>
            <person name="Kalinowski J."/>
            <person name="Ruckert C."/>
        </authorList>
    </citation>
    <scope>NUCLEOTIDE SEQUENCE</scope>
    <source>
        <strain evidence="11">VKM B-2347</strain>
    </source>
</reference>
<dbReference type="SUPFAM" id="SSF47384">
    <property type="entry name" value="Homodimeric domain of signal transducing histidine kinase"/>
    <property type="match status" value="1"/>
</dbReference>
<feature type="region of interest" description="Disordered" evidence="8">
    <location>
        <begin position="1"/>
        <end position="26"/>
    </location>
</feature>
<keyword evidence="12" id="KW-1185">Reference proteome</keyword>
<keyword evidence="9" id="KW-1133">Transmembrane helix</keyword>
<dbReference type="InterPro" id="IPR036890">
    <property type="entry name" value="HATPase_C_sf"/>
</dbReference>
<dbReference type="Pfam" id="PF02518">
    <property type="entry name" value="HATPase_c"/>
    <property type="match status" value="1"/>
</dbReference>
<dbReference type="Gene3D" id="3.30.565.10">
    <property type="entry name" value="Histidine kinase-like ATPase, C-terminal domain"/>
    <property type="match status" value="1"/>
</dbReference>
<dbReference type="SUPFAM" id="SSF55874">
    <property type="entry name" value="ATPase domain of HSP90 chaperone/DNA topoisomerase II/histidine kinase"/>
    <property type="match status" value="1"/>
</dbReference>
<comment type="catalytic activity">
    <reaction evidence="1">
        <text>ATP + protein L-histidine = ADP + protein N-phospho-L-histidine.</text>
        <dbReference type="EC" id="2.7.13.3"/>
    </reaction>
</comment>